<feature type="region of interest" description="Disordered" evidence="1">
    <location>
        <begin position="1"/>
        <end position="28"/>
    </location>
</feature>
<organism evidence="2">
    <name type="scientific">Nonomuraea gerenzanensis</name>
    <dbReference type="NCBI Taxonomy" id="93944"/>
    <lineage>
        <taxon>Bacteria</taxon>
        <taxon>Bacillati</taxon>
        <taxon>Actinomycetota</taxon>
        <taxon>Actinomycetes</taxon>
        <taxon>Streptosporangiales</taxon>
        <taxon>Streptosporangiaceae</taxon>
        <taxon>Nonomuraea</taxon>
    </lineage>
</organism>
<name>A0A1M4E421_9ACTN</name>
<sequence length="47" mass="4704">MALLRHGPVVEVTGGARRPPAGPVRALVPEPGVDVSAMDGVGASRSN</sequence>
<dbReference type="AlphaFoldDB" id="A0A1M4E421"/>
<dbReference type="EMBL" id="LT559118">
    <property type="protein sequence ID" value="SBO93579.1"/>
    <property type="molecule type" value="Genomic_DNA"/>
</dbReference>
<reference evidence="2" key="1">
    <citation type="submission" date="2016-04" db="EMBL/GenBank/DDBJ databases">
        <authorList>
            <person name="Evans L.H."/>
            <person name="Alamgir A."/>
            <person name="Owens N."/>
            <person name="Weber N.D."/>
            <person name="Virtaneva K."/>
            <person name="Barbian K."/>
            <person name="Babar A."/>
            <person name="Rosenke K."/>
        </authorList>
    </citation>
    <scope>NUCLEOTIDE SEQUENCE</scope>
    <source>
        <strain evidence="2">Nono1</strain>
    </source>
</reference>
<protein>
    <submittedName>
        <fullName evidence="2">Uncharacterized protein</fullName>
    </submittedName>
</protein>
<gene>
    <name evidence="2" type="ORF">BN4615_P3093</name>
</gene>
<evidence type="ECO:0000313" key="2">
    <source>
        <dbReference type="EMBL" id="SBO93579.1"/>
    </source>
</evidence>
<accession>A0A1M4E421</accession>
<evidence type="ECO:0000256" key="1">
    <source>
        <dbReference type="SAM" id="MobiDB-lite"/>
    </source>
</evidence>
<proteinExistence type="predicted"/>